<keyword evidence="9" id="KW-1185">Reference proteome</keyword>
<dbReference type="EMBL" id="CP033464">
    <property type="protein sequence ID" value="QDX93400.1"/>
    <property type="molecule type" value="Genomic_DNA"/>
</dbReference>
<dbReference type="UniPathway" id="UPA00782"/>
<evidence type="ECO:0000256" key="6">
    <source>
        <dbReference type="ARBA" id="ARBA00023601"/>
    </source>
</evidence>
<dbReference type="OrthoDB" id="9808591at2"/>
<evidence type="ECO:0000313" key="9">
    <source>
        <dbReference type="Proteomes" id="UP000319432"/>
    </source>
</evidence>
<comment type="similarity">
    <text evidence="6">Belongs to the radical SAM superfamily. Anaerobic sulfatase-maturating enzyme family.</text>
</comment>
<dbReference type="PANTHER" id="PTHR43273:SF3">
    <property type="entry name" value="ANAEROBIC SULFATASE-MATURATING ENZYME HOMOLOG ASLB-RELATED"/>
    <property type="match status" value="1"/>
</dbReference>
<feature type="domain" description="Radical SAM core" evidence="7">
    <location>
        <begin position="1"/>
        <end position="223"/>
    </location>
</feature>
<dbReference type="InterPro" id="IPR013785">
    <property type="entry name" value="Aldolase_TIM"/>
</dbReference>
<dbReference type="Gene3D" id="3.20.20.70">
    <property type="entry name" value="Aldolase class I"/>
    <property type="match status" value="1"/>
</dbReference>
<evidence type="ECO:0000256" key="3">
    <source>
        <dbReference type="ARBA" id="ARBA00022723"/>
    </source>
</evidence>
<comment type="cofactor">
    <cofactor evidence="1">
        <name>[4Fe-4S] cluster</name>
        <dbReference type="ChEBI" id="CHEBI:49883"/>
    </cofactor>
</comment>
<evidence type="ECO:0000256" key="1">
    <source>
        <dbReference type="ARBA" id="ARBA00001966"/>
    </source>
</evidence>
<dbReference type="InterPro" id="IPR023885">
    <property type="entry name" value="4Fe4S-binding_SPASM_dom"/>
</dbReference>
<dbReference type="SFLD" id="SFLDS00029">
    <property type="entry name" value="Radical_SAM"/>
    <property type="match status" value="1"/>
</dbReference>
<keyword evidence="2" id="KW-0949">S-adenosyl-L-methionine</keyword>
<accession>A0A518V8T0</accession>
<evidence type="ECO:0000313" key="8">
    <source>
        <dbReference type="EMBL" id="QDX93400.1"/>
    </source>
</evidence>
<dbReference type="Pfam" id="PF04055">
    <property type="entry name" value="Radical_SAM"/>
    <property type="match status" value="1"/>
</dbReference>
<name>A0A518V8T0_BRELA</name>
<dbReference type="GO" id="GO:0016491">
    <property type="term" value="F:oxidoreductase activity"/>
    <property type="evidence" value="ECO:0007669"/>
    <property type="project" value="InterPro"/>
</dbReference>
<keyword evidence="5" id="KW-0411">Iron-sulfur</keyword>
<dbReference type="InterPro" id="IPR007197">
    <property type="entry name" value="rSAM"/>
</dbReference>
<dbReference type="AlphaFoldDB" id="A0A518V8T0"/>
<evidence type="ECO:0000256" key="2">
    <source>
        <dbReference type="ARBA" id="ARBA00022691"/>
    </source>
</evidence>
<dbReference type="NCBIfam" id="TIGR04085">
    <property type="entry name" value="rSAM_more_4Fe4S"/>
    <property type="match status" value="1"/>
</dbReference>
<dbReference type="GO" id="GO:0046872">
    <property type="term" value="F:metal ion binding"/>
    <property type="evidence" value="ECO:0007669"/>
    <property type="project" value="UniProtKB-KW"/>
</dbReference>
<sequence>MACNLRCPYCFEPHKLHETSQVMTESQVEAAFEALDAIREQRKDLSRAGYNLFGGEPLLPTTKKIVESVVQKAAQRHLYGSITTNGTHLHQFVDILYPYRTLLLFQITIDGSQEIHDKRRITAGGKGTFEQIISNIELYLSKGFKIDVRMNLNEENIHIVPELLQYLKEKKFPEYDNFCLSLSPVTNYTGLGGEGIMAPHEVEARVREQVPMNLLKEVKVGLNGDFSRLNLPVSKAIGESFIKDEFMPSLFYCEASGGSFYVFAPDGNIYPCNQIIADPSWAIGTYDSEFYINQEAADLWHGRDVSNMPQCMECSVAFLCSGGCPVMANRKYGSPMASYCGTSKKELHDYLDSVAPKILSQV</sequence>
<dbReference type="SFLD" id="SFLDG01384">
    <property type="entry name" value="thioether_bond_formation_requi"/>
    <property type="match status" value="1"/>
</dbReference>
<evidence type="ECO:0000256" key="5">
    <source>
        <dbReference type="ARBA" id="ARBA00023014"/>
    </source>
</evidence>
<dbReference type="SUPFAM" id="SSF102114">
    <property type="entry name" value="Radical SAM enzymes"/>
    <property type="match status" value="1"/>
</dbReference>
<dbReference type="InterPro" id="IPR023867">
    <property type="entry name" value="Sulphatase_maturase_rSAM"/>
</dbReference>
<protein>
    <submittedName>
        <fullName evidence="8">Radical SAM protein</fullName>
    </submittedName>
</protein>
<reference evidence="8 9" key="1">
    <citation type="submission" date="2018-11" db="EMBL/GenBank/DDBJ databases">
        <title>Phylogenetic determinants of toxin gene distribution in genomes of Brevibacillus laterosporus.</title>
        <authorList>
            <person name="Glare T.R."/>
            <person name="Durrant A."/>
            <person name="Berry C."/>
            <person name="Palma L."/>
            <person name="Ormskirk M."/>
            <person name="Cox M.O."/>
        </authorList>
    </citation>
    <scope>NUCLEOTIDE SEQUENCE [LARGE SCALE GENOMIC DNA]</scope>
    <source>
        <strain evidence="8 9">1821L</strain>
    </source>
</reference>
<evidence type="ECO:0000256" key="4">
    <source>
        <dbReference type="ARBA" id="ARBA00023004"/>
    </source>
</evidence>
<gene>
    <name evidence="8" type="ORF">EEL30_14505</name>
</gene>
<dbReference type="SFLD" id="SFLDG01067">
    <property type="entry name" value="SPASM/twitch_domain_containing"/>
    <property type="match status" value="1"/>
</dbReference>
<evidence type="ECO:0000259" key="7">
    <source>
        <dbReference type="PROSITE" id="PS51918"/>
    </source>
</evidence>
<organism evidence="8 9">
    <name type="scientific">Brevibacillus laterosporus</name>
    <name type="common">Bacillus laterosporus</name>
    <dbReference type="NCBI Taxonomy" id="1465"/>
    <lineage>
        <taxon>Bacteria</taxon>
        <taxon>Bacillati</taxon>
        <taxon>Bacillota</taxon>
        <taxon>Bacilli</taxon>
        <taxon>Bacillales</taxon>
        <taxon>Paenibacillaceae</taxon>
        <taxon>Brevibacillus</taxon>
    </lineage>
</organism>
<dbReference type="PROSITE" id="PS51918">
    <property type="entry name" value="RADICAL_SAM"/>
    <property type="match status" value="1"/>
</dbReference>
<keyword evidence="3" id="KW-0479">Metal-binding</keyword>
<dbReference type="SFLD" id="SFLDG01386">
    <property type="entry name" value="main_SPASM_domain-containing"/>
    <property type="match status" value="1"/>
</dbReference>
<dbReference type="InterPro" id="IPR058240">
    <property type="entry name" value="rSAM_sf"/>
</dbReference>
<dbReference type="CDD" id="cd01335">
    <property type="entry name" value="Radical_SAM"/>
    <property type="match status" value="1"/>
</dbReference>
<dbReference type="Proteomes" id="UP000319432">
    <property type="component" value="Chromosome"/>
</dbReference>
<proteinExistence type="inferred from homology"/>
<dbReference type="PANTHER" id="PTHR43273">
    <property type="entry name" value="ANAEROBIC SULFATASE-MATURATING ENZYME HOMOLOG ASLB-RELATED"/>
    <property type="match status" value="1"/>
</dbReference>
<dbReference type="GO" id="GO:0051536">
    <property type="term" value="F:iron-sulfur cluster binding"/>
    <property type="evidence" value="ECO:0007669"/>
    <property type="project" value="UniProtKB-KW"/>
</dbReference>
<keyword evidence="4" id="KW-0408">Iron</keyword>